<dbReference type="GO" id="GO:0045893">
    <property type="term" value="P:positive regulation of DNA-templated transcription"/>
    <property type="evidence" value="ECO:0007669"/>
    <property type="project" value="TreeGrafter"/>
</dbReference>
<dbReference type="PROSITE" id="PS00027">
    <property type="entry name" value="HOMEOBOX_1"/>
    <property type="match status" value="1"/>
</dbReference>
<dbReference type="GO" id="GO:0000981">
    <property type="term" value="F:DNA-binding transcription factor activity, RNA polymerase II-specific"/>
    <property type="evidence" value="ECO:0007669"/>
    <property type="project" value="UniProtKB-UniRule"/>
</dbReference>
<keyword evidence="14" id="KW-1185">Reference proteome</keyword>
<dbReference type="InterPro" id="IPR017970">
    <property type="entry name" value="Homeobox_CS"/>
</dbReference>
<evidence type="ECO:0000256" key="7">
    <source>
        <dbReference type="ARBA" id="ARBA00025748"/>
    </source>
</evidence>
<dbReference type="CDD" id="cd00086">
    <property type="entry name" value="homeodomain"/>
    <property type="match status" value="1"/>
</dbReference>
<evidence type="ECO:0000256" key="9">
    <source>
        <dbReference type="RuleBase" id="RU000682"/>
    </source>
</evidence>
<feature type="non-terminal residue" evidence="13">
    <location>
        <position position="1"/>
    </location>
</feature>
<keyword evidence="6 8" id="KW-0539">Nucleus</keyword>
<evidence type="ECO:0000256" key="3">
    <source>
        <dbReference type="ARBA" id="ARBA00023125"/>
    </source>
</evidence>
<dbReference type="SMART" id="SM00389">
    <property type="entry name" value="HOX"/>
    <property type="match status" value="1"/>
</dbReference>
<accession>S8DIH0</accession>
<dbReference type="Gene3D" id="1.10.10.60">
    <property type="entry name" value="Homeodomain-like"/>
    <property type="match status" value="1"/>
</dbReference>
<comment type="similarity">
    <text evidence="7 10">Belongs to the HD-ZIP homeobox family. Class I subfamily.</text>
</comment>
<organism evidence="13 14">
    <name type="scientific">Genlisea aurea</name>
    <dbReference type="NCBI Taxonomy" id="192259"/>
    <lineage>
        <taxon>Eukaryota</taxon>
        <taxon>Viridiplantae</taxon>
        <taxon>Streptophyta</taxon>
        <taxon>Embryophyta</taxon>
        <taxon>Tracheophyta</taxon>
        <taxon>Spermatophyta</taxon>
        <taxon>Magnoliopsida</taxon>
        <taxon>eudicotyledons</taxon>
        <taxon>Gunneridae</taxon>
        <taxon>Pentapetalae</taxon>
        <taxon>asterids</taxon>
        <taxon>lamiids</taxon>
        <taxon>Lamiales</taxon>
        <taxon>Lentibulariaceae</taxon>
        <taxon>Genlisea</taxon>
    </lineage>
</organism>
<dbReference type="SUPFAM" id="SSF46689">
    <property type="entry name" value="Homeodomain-like"/>
    <property type="match status" value="1"/>
</dbReference>
<dbReference type="Proteomes" id="UP000015453">
    <property type="component" value="Unassembled WGS sequence"/>
</dbReference>
<dbReference type="GO" id="GO:0005634">
    <property type="term" value="C:nucleus"/>
    <property type="evidence" value="ECO:0007669"/>
    <property type="project" value="UniProtKB-SubCell"/>
</dbReference>
<feature type="coiled-coil region" evidence="11">
    <location>
        <begin position="69"/>
        <end position="103"/>
    </location>
</feature>
<keyword evidence="3 8" id="KW-0238">DNA-binding</keyword>
<evidence type="ECO:0000256" key="1">
    <source>
        <dbReference type="ARBA" id="ARBA00004123"/>
    </source>
</evidence>
<protein>
    <recommendedName>
        <fullName evidence="10">Homeobox-leucine zipper protein</fullName>
    </recommendedName>
    <alternativeName>
        <fullName evidence="10">HD-ZIP protein</fullName>
    </alternativeName>
    <alternativeName>
        <fullName evidence="10">Homeodomain transcription factor</fullName>
    </alternativeName>
</protein>
<dbReference type="EMBL" id="AUSU01008543">
    <property type="protein sequence ID" value="EPS59222.1"/>
    <property type="molecule type" value="Genomic_DNA"/>
</dbReference>
<feature type="domain" description="Homeobox" evidence="12">
    <location>
        <begin position="3"/>
        <end position="63"/>
    </location>
</feature>
<dbReference type="Pfam" id="PF00046">
    <property type="entry name" value="Homeodomain"/>
    <property type="match status" value="1"/>
</dbReference>
<evidence type="ECO:0000313" key="14">
    <source>
        <dbReference type="Proteomes" id="UP000015453"/>
    </source>
</evidence>
<keyword evidence="2 10" id="KW-0805">Transcription regulation</keyword>
<evidence type="ECO:0000313" key="13">
    <source>
        <dbReference type="EMBL" id="EPS59222.1"/>
    </source>
</evidence>
<dbReference type="GO" id="GO:0043565">
    <property type="term" value="F:sequence-specific DNA binding"/>
    <property type="evidence" value="ECO:0007669"/>
    <property type="project" value="TreeGrafter"/>
</dbReference>
<comment type="subcellular location">
    <subcellularLocation>
        <location evidence="1 8 9">Nucleus</location>
    </subcellularLocation>
</comment>
<reference evidence="13 14" key="1">
    <citation type="journal article" date="2013" name="BMC Genomics">
        <title>The miniature genome of a carnivorous plant Genlisea aurea contains a low number of genes and short non-coding sequences.</title>
        <authorList>
            <person name="Leushkin E.V."/>
            <person name="Sutormin R.A."/>
            <person name="Nabieva E.R."/>
            <person name="Penin A.A."/>
            <person name="Kondrashov A.S."/>
            <person name="Logacheva M.D."/>
        </authorList>
    </citation>
    <scope>NUCLEOTIDE SEQUENCE [LARGE SCALE GENOMIC DNA]</scope>
</reference>
<gene>
    <name evidence="13" type="ORF">M569_15588</name>
</gene>
<evidence type="ECO:0000256" key="10">
    <source>
        <dbReference type="RuleBase" id="RU369038"/>
    </source>
</evidence>
<name>S8DIH0_9LAMI</name>
<evidence type="ECO:0000256" key="11">
    <source>
        <dbReference type="SAM" id="Coils"/>
    </source>
</evidence>
<keyword evidence="5 10" id="KW-0804">Transcription</keyword>
<evidence type="ECO:0000256" key="2">
    <source>
        <dbReference type="ARBA" id="ARBA00023015"/>
    </source>
</evidence>
<dbReference type="PANTHER" id="PTHR24326">
    <property type="entry name" value="HOMEOBOX-LEUCINE ZIPPER PROTEIN"/>
    <property type="match status" value="1"/>
</dbReference>
<evidence type="ECO:0000256" key="8">
    <source>
        <dbReference type="PROSITE-ProRule" id="PRU00108"/>
    </source>
</evidence>
<evidence type="ECO:0000256" key="5">
    <source>
        <dbReference type="ARBA" id="ARBA00023163"/>
    </source>
</evidence>
<dbReference type="AlphaFoldDB" id="S8DIH0"/>
<comment type="caution">
    <text evidence="13">The sequence shown here is derived from an EMBL/GenBank/DDBJ whole genome shotgun (WGS) entry which is preliminary data.</text>
</comment>
<keyword evidence="4 8" id="KW-0371">Homeobox</keyword>
<comment type="function">
    <text evidence="10">Transcription factor.</text>
</comment>
<evidence type="ECO:0000256" key="6">
    <source>
        <dbReference type="ARBA" id="ARBA00023242"/>
    </source>
</evidence>
<evidence type="ECO:0000256" key="4">
    <source>
        <dbReference type="ARBA" id="ARBA00023155"/>
    </source>
</evidence>
<proteinExistence type="inferred from homology"/>
<feature type="non-terminal residue" evidence="13">
    <location>
        <position position="174"/>
    </location>
</feature>
<dbReference type="OrthoDB" id="6159439at2759"/>
<feature type="DNA-binding region" description="Homeobox" evidence="8">
    <location>
        <begin position="5"/>
        <end position="64"/>
    </location>
</feature>
<dbReference type="InterPro" id="IPR009057">
    <property type="entry name" value="Homeodomain-like_sf"/>
</dbReference>
<dbReference type="PANTHER" id="PTHR24326:SF522">
    <property type="entry name" value="HOMEOBOX-LEUCINE ZIPPER PROTEIN ATHB-52"/>
    <property type="match status" value="1"/>
</dbReference>
<dbReference type="InterPro" id="IPR001356">
    <property type="entry name" value="HD"/>
</dbReference>
<evidence type="ECO:0000259" key="12">
    <source>
        <dbReference type="PROSITE" id="PS50071"/>
    </source>
</evidence>
<dbReference type="PROSITE" id="PS50071">
    <property type="entry name" value="HOMEOBOX_2"/>
    <property type="match status" value="1"/>
</dbReference>
<sequence>NHKSKALQKKRLSHDQVRLLEANFDAGRKLDTERKFSLARELGVPPRQIAVWYQNKRARWKNQSLELDYGALQLRLEAAVADKKELEKEVESLRSELRRAHEALYGFRSEYAATATAGAPPTAAVALVGSSLSSGGSSSMNDDVSENWANGETGGLQFEELYACLMLGASKGRN</sequence>
<keyword evidence="11" id="KW-0175">Coiled coil</keyword>
<dbReference type="InterPro" id="IPR045224">
    <property type="entry name" value="HDZip_class_I_plant"/>
</dbReference>